<feature type="transmembrane region" description="Helical" evidence="6">
    <location>
        <begin position="340"/>
        <end position="363"/>
    </location>
</feature>
<feature type="transmembrane region" description="Helical" evidence="6">
    <location>
        <begin position="453"/>
        <end position="471"/>
    </location>
</feature>
<feature type="signal peptide" evidence="7">
    <location>
        <begin position="1"/>
        <end position="28"/>
    </location>
</feature>
<dbReference type="eggNOG" id="COG0672">
    <property type="taxonomic scope" value="Bacteria"/>
</dbReference>
<dbReference type="STRING" id="1395513.P343_07435"/>
<dbReference type="PANTHER" id="PTHR31632:SF2">
    <property type="entry name" value="PLASMA MEMBRANE IRON PERMEASE"/>
    <property type="match status" value="1"/>
</dbReference>
<feature type="chain" id="PRO_5004746883" evidence="7">
    <location>
        <begin position="29"/>
        <end position="489"/>
    </location>
</feature>
<evidence type="ECO:0000256" key="1">
    <source>
        <dbReference type="ARBA" id="ARBA00004141"/>
    </source>
</evidence>
<comment type="similarity">
    <text evidence="2">Belongs to the oxidase-dependent Fe transporter (OFeT) (TC 9.A.10.1) family.</text>
</comment>
<evidence type="ECO:0000256" key="4">
    <source>
        <dbReference type="ARBA" id="ARBA00022989"/>
    </source>
</evidence>
<keyword evidence="5 6" id="KW-0472">Membrane</keyword>
<evidence type="ECO:0000256" key="6">
    <source>
        <dbReference type="SAM" id="Phobius"/>
    </source>
</evidence>
<sequence>MRFGRCIGAFIIAAFLAVLSIHPLPAYAKTTVDVSPALSDLNHVITALQKGKSADHDFSSFKEWWQQHKAAVTKSSLDASIQLSQDISAASLDLLNGDRKQAIKSIGTLRQTLQDYQSGLYGGTGKSGQHSLSSYITELGNTKQSMDKKDWVTAASQVKQLQQDWLSVEGDVVSQSQSIYTESEKNLVMMDAYLANPQTRKKAVPLIEEMIISLKPLVSANYGLWDAALIPIREGLEALLVIGSLLMFARKANSRPAKLWVWGGTTLAVLVCLTVGAIVSFLLSVAAFGNNNSLISGWSGVLASLMLLYVGYWLHRNADIKRWKAFIQSKTSQAISTRKMVSFAVLAFIAVLREGMETVIFLIGMTGRMPASELIMGIAVGFGILIVIGFFMLKLGVLLPMRPFFLLSSFVVFYLCFKFMGSGIHSLQMAGVLPSSVSDALPSVNSLSIFPSWYSTIPQAVCLFLFILIIMKELPTAASHKNQKHTKEA</sequence>
<keyword evidence="3 6" id="KW-0812">Transmembrane</keyword>
<evidence type="ECO:0000313" key="9">
    <source>
        <dbReference type="Proteomes" id="UP000018296"/>
    </source>
</evidence>
<evidence type="ECO:0000256" key="7">
    <source>
        <dbReference type="SAM" id="SignalP"/>
    </source>
</evidence>
<dbReference type="Proteomes" id="UP000018296">
    <property type="component" value="Unassembled WGS sequence"/>
</dbReference>
<protein>
    <submittedName>
        <fullName evidence="8">FTR1 family iron permease</fullName>
    </submittedName>
</protein>
<evidence type="ECO:0000256" key="3">
    <source>
        <dbReference type="ARBA" id="ARBA00022692"/>
    </source>
</evidence>
<comment type="caution">
    <text evidence="8">The sequence shown here is derived from an EMBL/GenBank/DDBJ whole genome shotgun (WGS) entry which is preliminary data.</text>
</comment>
<organism evidence="8 9">
    <name type="scientific">Sporolactobacillus laevolacticus DSM 442</name>
    <dbReference type="NCBI Taxonomy" id="1395513"/>
    <lineage>
        <taxon>Bacteria</taxon>
        <taxon>Bacillati</taxon>
        <taxon>Bacillota</taxon>
        <taxon>Bacilli</taxon>
        <taxon>Bacillales</taxon>
        <taxon>Sporolactobacillaceae</taxon>
        <taxon>Sporolactobacillus</taxon>
    </lineage>
</organism>
<dbReference type="AlphaFoldDB" id="V6IYE5"/>
<feature type="transmembrane region" description="Helical" evidence="6">
    <location>
        <begin position="295"/>
        <end position="314"/>
    </location>
</feature>
<dbReference type="OrthoDB" id="8215804at2"/>
<reference evidence="8 9" key="1">
    <citation type="journal article" date="2013" name="Genome Announc.">
        <title>Genome Sequence of Sporolactobacillus laevolacticus DSM442, an Efficient Polymer-Grade D-Lactate Producer from Agricultural Waste Cottonseed as a Nitrogen Source.</title>
        <authorList>
            <person name="Wang H."/>
            <person name="Wang L."/>
            <person name="Ju J."/>
            <person name="Yu B."/>
            <person name="Ma Y."/>
        </authorList>
    </citation>
    <scope>NUCLEOTIDE SEQUENCE [LARGE SCALE GENOMIC DNA]</scope>
    <source>
        <strain evidence="8 9">DSM 442</strain>
    </source>
</reference>
<feature type="transmembrane region" description="Helical" evidence="6">
    <location>
        <begin position="259"/>
        <end position="283"/>
    </location>
</feature>
<gene>
    <name evidence="8" type="ORF">P343_07435</name>
</gene>
<evidence type="ECO:0000313" key="8">
    <source>
        <dbReference type="EMBL" id="EST12452.1"/>
    </source>
</evidence>
<evidence type="ECO:0000256" key="2">
    <source>
        <dbReference type="ARBA" id="ARBA00008333"/>
    </source>
</evidence>
<dbReference type="RefSeq" id="WP_023509762.1">
    <property type="nucleotide sequence ID" value="NZ_AWTC01000005.1"/>
</dbReference>
<dbReference type="GO" id="GO:0033573">
    <property type="term" value="C:high-affinity iron permease complex"/>
    <property type="evidence" value="ECO:0007669"/>
    <property type="project" value="InterPro"/>
</dbReference>
<dbReference type="EMBL" id="AWTC01000005">
    <property type="protein sequence ID" value="EST12452.1"/>
    <property type="molecule type" value="Genomic_DNA"/>
</dbReference>
<dbReference type="GO" id="GO:0015093">
    <property type="term" value="F:ferrous iron transmembrane transporter activity"/>
    <property type="evidence" value="ECO:0007669"/>
    <property type="project" value="TreeGrafter"/>
</dbReference>
<dbReference type="PATRIC" id="fig|1395513.3.peg.1512"/>
<dbReference type="PANTHER" id="PTHR31632">
    <property type="entry name" value="IRON TRANSPORTER FTH1"/>
    <property type="match status" value="1"/>
</dbReference>
<evidence type="ECO:0000256" key="5">
    <source>
        <dbReference type="ARBA" id="ARBA00023136"/>
    </source>
</evidence>
<feature type="transmembrane region" description="Helical" evidence="6">
    <location>
        <begin position="222"/>
        <end position="247"/>
    </location>
</feature>
<accession>V6IYE5</accession>
<feature type="transmembrane region" description="Helical" evidence="6">
    <location>
        <begin position="405"/>
        <end position="433"/>
    </location>
</feature>
<dbReference type="InterPro" id="IPR004923">
    <property type="entry name" value="FTR1/Fip1/EfeU"/>
</dbReference>
<proteinExistence type="inferred from homology"/>
<keyword evidence="9" id="KW-1185">Reference proteome</keyword>
<keyword evidence="4 6" id="KW-1133">Transmembrane helix</keyword>
<keyword evidence="7" id="KW-0732">Signal</keyword>
<dbReference type="Pfam" id="PF03239">
    <property type="entry name" value="FTR1"/>
    <property type="match status" value="1"/>
</dbReference>
<name>V6IYE5_9BACL</name>
<comment type="subcellular location">
    <subcellularLocation>
        <location evidence="1">Membrane</location>
        <topology evidence="1">Multi-pass membrane protein</topology>
    </subcellularLocation>
</comment>
<feature type="transmembrane region" description="Helical" evidence="6">
    <location>
        <begin position="375"/>
        <end position="393"/>
    </location>
</feature>